<dbReference type="HOGENOM" id="CLU_087657_1_0_1"/>
<dbReference type="OMA" id="DWANCIL"/>
<dbReference type="JaponicusDB" id="SJAG_04912">
    <property type="gene designation" value="vps25"/>
</dbReference>
<evidence type="ECO:0000313" key="2">
    <source>
        <dbReference type="JaponicusDB" id="SJAG_04912"/>
    </source>
</evidence>
<proteinExistence type="predicted"/>
<accession>B6K836</accession>
<dbReference type="eggNOG" id="KOG4068">
    <property type="taxonomic scope" value="Eukaryota"/>
</dbReference>
<dbReference type="SUPFAM" id="SSF46785">
    <property type="entry name" value="Winged helix' DNA-binding domain"/>
    <property type="match status" value="1"/>
</dbReference>
<gene>
    <name evidence="2" type="primary">vps25</name>
    <name evidence="1" type="ORF">SJAG_04912</name>
</gene>
<reference evidence="1 3" key="1">
    <citation type="journal article" date="2011" name="Science">
        <title>Comparative functional genomics of the fission yeasts.</title>
        <authorList>
            <person name="Rhind N."/>
            <person name="Chen Z."/>
            <person name="Yassour M."/>
            <person name="Thompson D.A."/>
            <person name="Haas B.J."/>
            <person name="Habib N."/>
            <person name="Wapinski I."/>
            <person name="Roy S."/>
            <person name="Lin M.F."/>
            <person name="Heiman D.I."/>
            <person name="Young S.K."/>
            <person name="Furuya K."/>
            <person name="Guo Y."/>
            <person name="Pidoux A."/>
            <person name="Chen H.M."/>
            <person name="Robbertse B."/>
            <person name="Goldberg J.M."/>
            <person name="Aoki K."/>
            <person name="Bayne E.H."/>
            <person name="Berlin A.M."/>
            <person name="Desjardins C.A."/>
            <person name="Dobbs E."/>
            <person name="Dukaj L."/>
            <person name="Fan L."/>
            <person name="FitzGerald M.G."/>
            <person name="French C."/>
            <person name="Gujja S."/>
            <person name="Hansen K."/>
            <person name="Keifenheim D."/>
            <person name="Levin J.Z."/>
            <person name="Mosher R.A."/>
            <person name="Mueller C.A."/>
            <person name="Pfiffner J."/>
            <person name="Priest M."/>
            <person name="Russ C."/>
            <person name="Smialowska A."/>
            <person name="Swoboda P."/>
            <person name="Sykes S.M."/>
            <person name="Vaughn M."/>
            <person name="Vengrova S."/>
            <person name="Yoder R."/>
            <person name="Zeng Q."/>
            <person name="Allshire R."/>
            <person name="Baulcombe D."/>
            <person name="Birren B.W."/>
            <person name="Brown W."/>
            <person name="Ekwall K."/>
            <person name="Kellis M."/>
            <person name="Leatherwood J."/>
            <person name="Levin H."/>
            <person name="Margalit H."/>
            <person name="Martienssen R."/>
            <person name="Nieduszynski C.A."/>
            <person name="Spatafora J.W."/>
            <person name="Friedman N."/>
            <person name="Dalgaard J.Z."/>
            <person name="Baumann P."/>
            <person name="Niki H."/>
            <person name="Regev A."/>
            <person name="Nusbaum C."/>
        </authorList>
    </citation>
    <scope>NUCLEOTIDE SEQUENCE [LARGE SCALE GENOMIC DNA]</scope>
    <source>
        <strain evidence="3">yFS275 / FY16936</strain>
    </source>
</reference>
<dbReference type="GO" id="GO:0000814">
    <property type="term" value="C:ESCRT II complex"/>
    <property type="evidence" value="ECO:0000318"/>
    <property type="project" value="GO_Central"/>
</dbReference>
<dbReference type="GO" id="GO:0043328">
    <property type="term" value="P:protein transport to vacuole involved in ubiquitin-dependent protein catabolic process via the multivesicular body sorting pathway"/>
    <property type="evidence" value="ECO:0000318"/>
    <property type="project" value="GO_Central"/>
</dbReference>
<keyword evidence="3" id="KW-1185">Reference proteome</keyword>
<dbReference type="GO" id="GO:0000920">
    <property type="term" value="P:septum digestion after cytokinesis"/>
    <property type="evidence" value="ECO:0007669"/>
    <property type="project" value="EnsemblFungi"/>
</dbReference>
<dbReference type="GO" id="GO:0005198">
    <property type="term" value="F:structural molecule activity"/>
    <property type="evidence" value="ECO:0000318"/>
    <property type="project" value="GO_Central"/>
</dbReference>
<dbReference type="GeneID" id="7050344"/>
<dbReference type="Pfam" id="PF05871">
    <property type="entry name" value="ESCRT-II"/>
    <property type="match status" value="1"/>
</dbReference>
<dbReference type="PANTHER" id="PTHR13149">
    <property type="entry name" value="VACUOLAR PROTEIN SORTING-ASSOCIATED PROTEIN VPS25"/>
    <property type="match status" value="1"/>
</dbReference>
<sequence>MAISPPAIYDFPPFFTKQLNENTWNFQKRAWSNWILMWCRENRITKLSLNNELMDSPLLFNAKIDRQLPLEVFREVVEEMTKQNQAEWVSYGNRNATDTAWIFWKSPDEWATVIKQWVRSTKTLFAVVESITKHAETDTPKS</sequence>
<dbReference type="RefSeq" id="XP_002175983.1">
    <property type="nucleotide sequence ID" value="XM_002175947.2"/>
</dbReference>
<dbReference type="GO" id="GO:0042803">
    <property type="term" value="F:protein homodimerization activity"/>
    <property type="evidence" value="ECO:0000318"/>
    <property type="project" value="GO_Central"/>
</dbReference>
<dbReference type="Gene3D" id="1.10.10.570">
    <property type="entry name" value="Winged helix' DNA-binding domain. Chain C. Domain 1"/>
    <property type="match status" value="1"/>
</dbReference>
<dbReference type="PANTHER" id="PTHR13149:SF0">
    <property type="entry name" value="VACUOLAR PROTEIN-SORTING-ASSOCIATED PROTEIN 25"/>
    <property type="match status" value="1"/>
</dbReference>
<dbReference type="EMBL" id="KE651167">
    <property type="protein sequence ID" value="EEB09690.1"/>
    <property type="molecule type" value="Genomic_DNA"/>
</dbReference>
<dbReference type="STRING" id="402676.B6K836"/>
<dbReference type="InterPro" id="IPR014041">
    <property type="entry name" value="ESCRT-II_cplx_Vps25-sub_N"/>
</dbReference>
<dbReference type="InterPro" id="IPR008570">
    <property type="entry name" value="ESCRT-II_cplx_Vps25-sub"/>
</dbReference>
<evidence type="ECO:0000313" key="3">
    <source>
        <dbReference type="Proteomes" id="UP000001744"/>
    </source>
</evidence>
<dbReference type="VEuPathDB" id="FungiDB:SJAG_04912"/>
<name>B6K836_SCHJY</name>
<dbReference type="OrthoDB" id="266020at2759"/>
<organism evidence="1 3">
    <name type="scientific">Schizosaccharomyces japonicus (strain yFS275 / FY16936)</name>
    <name type="common">Fission yeast</name>
    <dbReference type="NCBI Taxonomy" id="402676"/>
    <lineage>
        <taxon>Eukaryota</taxon>
        <taxon>Fungi</taxon>
        <taxon>Dikarya</taxon>
        <taxon>Ascomycota</taxon>
        <taxon>Taphrinomycotina</taxon>
        <taxon>Schizosaccharomycetes</taxon>
        <taxon>Schizosaccharomycetales</taxon>
        <taxon>Schizosaccharomycetaceae</taxon>
        <taxon>Schizosaccharomyces</taxon>
    </lineage>
</organism>
<dbReference type="Proteomes" id="UP000001744">
    <property type="component" value="Unassembled WGS sequence"/>
</dbReference>
<dbReference type="AlphaFoldDB" id="B6K836"/>
<dbReference type="InterPro" id="IPR036390">
    <property type="entry name" value="WH_DNA-bd_sf"/>
</dbReference>
<evidence type="ECO:0000313" key="1">
    <source>
        <dbReference type="EMBL" id="EEB09690.1"/>
    </source>
</evidence>
<protein>
    <submittedName>
        <fullName evidence="1">ESCRT II complex subunit Vps25</fullName>
    </submittedName>
</protein>